<dbReference type="GO" id="GO:0071222">
    <property type="term" value="P:cellular response to lipopolysaccharide"/>
    <property type="evidence" value="ECO:0007669"/>
    <property type="project" value="TreeGrafter"/>
</dbReference>
<dbReference type="PANTHER" id="PTHR25466">
    <property type="entry name" value="T-LYMPHOCYTE ACTIVATION ANTIGEN"/>
    <property type="match status" value="1"/>
</dbReference>
<dbReference type="InterPro" id="IPR036179">
    <property type="entry name" value="Ig-like_dom_sf"/>
</dbReference>
<proteinExistence type="predicted"/>
<evidence type="ECO:0000256" key="9">
    <source>
        <dbReference type="ARBA" id="ARBA00023180"/>
    </source>
</evidence>
<keyword evidence="8" id="KW-0675">Receptor</keyword>
<dbReference type="GO" id="GO:0042102">
    <property type="term" value="P:positive regulation of T cell proliferation"/>
    <property type="evidence" value="ECO:0007669"/>
    <property type="project" value="TreeGrafter"/>
</dbReference>
<dbReference type="AlphaFoldDB" id="A0A8C7RES3"/>
<reference evidence="13" key="1">
    <citation type="submission" date="2020-07" db="EMBL/GenBank/DDBJ databases">
        <title>A long reads based de novo assembly of the rainbow trout Arlee double haploid line genome.</title>
        <authorList>
            <person name="Gao G."/>
            <person name="Palti Y."/>
        </authorList>
    </citation>
    <scope>NUCLEOTIDE SEQUENCE [LARGE SCALE GENOMIC DNA]</scope>
</reference>
<evidence type="ECO:0000256" key="7">
    <source>
        <dbReference type="ARBA" id="ARBA00023157"/>
    </source>
</evidence>
<evidence type="ECO:0000256" key="11">
    <source>
        <dbReference type="SAM" id="SignalP"/>
    </source>
</evidence>
<evidence type="ECO:0000256" key="8">
    <source>
        <dbReference type="ARBA" id="ARBA00023170"/>
    </source>
</evidence>
<evidence type="ECO:0000256" key="6">
    <source>
        <dbReference type="ARBA" id="ARBA00023136"/>
    </source>
</evidence>
<keyword evidence="6" id="KW-0472">Membrane</keyword>
<keyword evidence="2" id="KW-1003">Cell membrane</keyword>
<keyword evidence="9" id="KW-0325">Glycoprotein</keyword>
<keyword evidence="14" id="KW-1185">Reference proteome</keyword>
<dbReference type="Ensembl" id="ENSOMYT00000055746.2">
    <property type="protein sequence ID" value="ENSOMYP00000051279.1"/>
    <property type="gene ID" value="ENSOMYG00000023348.2"/>
</dbReference>
<organism evidence="13 14">
    <name type="scientific">Oncorhynchus mykiss</name>
    <name type="common">Rainbow trout</name>
    <name type="synonym">Salmo gairdneri</name>
    <dbReference type="NCBI Taxonomy" id="8022"/>
    <lineage>
        <taxon>Eukaryota</taxon>
        <taxon>Metazoa</taxon>
        <taxon>Chordata</taxon>
        <taxon>Craniata</taxon>
        <taxon>Vertebrata</taxon>
        <taxon>Euteleostomi</taxon>
        <taxon>Actinopterygii</taxon>
        <taxon>Neopterygii</taxon>
        <taxon>Teleostei</taxon>
        <taxon>Protacanthopterygii</taxon>
        <taxon>Salmoniformes</taxon>
        <taxon>Salmonidae</taxon>
        <taxon>Salmoninae</taxon>
        <taxon>Oncorhynchus</taxon>
    </lineage>
</organism>
<dbReference type="GO" id="GO:0042130">
    <property type="term" value="P:negative regulation of T cell proliferation"/>
    <property type="evidence" value="ECO:0007669"/>
    <property type="project" value="TreeGrafter"/>
</dbReference>
<dbReference type="GO" id="GO:0009897">
    <property type="term" value="C:external side of plasma membrane"/>
    <property type="evidence" value="ECO:0007669"/>
    <property type="project" value="TreeGrafter"/>
</dbReference>
<keyword evidence="4 11" id="KW-0732">Signal</keyword>
<evidence type="ECO:0000313" key="14">
    <source>
        <dbReference type="Proteomes" id="UP000694395"/>
    </source>
</evidence>
<dbReference type="GeneTree" id="ENSGT01030000234974"/>
<evidence type="ECO:0000256" key="1">
    <source>
        <dbReference type="ARBA" id="ARBA00004251"/>
    </source>
</evidence>
<feature type="chain" id="PRO_5034910479" description="Immunoglobulin V-set domain-containing protein" evidence="11">
    <location>
        <begin position="25"/>
        <end position="309"/>
    </location>
</feature>
<reference evidence="13" key="2">
    <citation type="submission" date="2025-08" db="UniProtKB">
        <authorList>
            <consortium name="Ensembl"/>
        </authorList>
    </citation>
    <scope>IDENTIFICATION</scope>
</reference>
<keyword evidence="10" id="KW-0393">Immunoglobulin domain</keyword>
<accession>A0A8C7RES3</accession>
<dbReference type="SUPFAM" id="SSF48726">
    <property type="entry name" value="Immunoglobulin"/>
    <property type="match status" value="1"/>
</dbReference>
<sequence>MKMYGIDRLFIHLHCLWIVGYVASSPLHSIPVSISCNVGSQAILPCKWKPQLDKIPVCHVQWQTPDETVFEQMGTQRWQATEFEGRVEVPEEKLWEGDCSLILHDVQFGDVGLYESFMVVDRARNKRRVFIQSVQLSVHDHTSEESLRVGETLDLKLHTPQAKKVVFQGRNSTEMTVLWMRGEEEVNSGRLKEVEGFVVLKGLKIDDCGTYTVLDSHGLLVSTVHLTVEAYQVDETQKFHEIQGKQKPIGKTQRLECSSFKILIVQGKNTKCRVMDRSEQVVSIFSLQVNQHITGPPLCVCYLSCCSVP</sequence>
<dbReference type="GO" id="GO:0031295">
    <property type="term" value="P:T cell costimulation"/>
    <property type="evidence" value="ECO:0007669"/>
    <property type="project" value="TreeGrafter"/>
</dbReference>
<reference evidence="13" key="3">
    <citation type="submission" date="2025-09" db="UniProtKB">
        <authorList>
            <consortium name="Ensembl"/>
        </authorList>
    </citation>
    <scope>IDENTIFICATION</scope>
</reference>
<dbReference type="InterPro" id="IPR013783">
    <property type="entry name" value="Ig-like_fold"/>
</dbReference>
<comment type="subcellular location">
    <subcellularLocation>
        <location evidence="1">Cell membrane</location>
        <topology evidence="1">Single-pass type I membrane protein</topology>
    </subcellularLocation>
</comment>
<evidence type="ECO:0000313" key="13">
    <source>
        <dbReference type="Ensembl" id="ENSOMYP00000051279.1"/>
    </source>
</evidence>
<dbReference type="GO" id="GO:0007166">
    <property type="term" value="P:cell surface receptor signaling pathway"/>
    <property type="evidence" value="ECO:0007669"/>
    <property type="project" value="TreeGrafter"/>
</dbReference>
<dbReference type="InterPro" id="IPR051713">
    <property type="entry name" value="T-cell_Activation_Regulation"/>
</dbReference>
<evidence type="ECO:0000259" key="12">
    <source>
        <dbReference type="Pfam" id="PF07686"/>
    </source>
</evidence>
<feature type="domain" description="Immunoglobulin V-set" evidence="12">
    <location>
        <begin position="32"/>
        <end position="139"/>
    </location>
</feature>
<evidence type="ECO:0000256" key="2">
    <source>
        <dbReference type="ARBA" id="ARBA00022475"/>
    </source>
</evidence>
<dbReference type="GO" id="GO:0006955">
    <property type="term" value="P:immune response"/>
    <property type="evidence" value="ECO:0007669"/>
    <property type="project" value="TreeGrafter"/>
</dbReference>
<dbReference type="InterPro" id="IPR013106">
    <property type="entry name" value="Ig_V-set"/>
</dbReference>
<keyword evidence="5" id="KW-1133">Transmembrane helix</keyword>
<evidence type="ECO:0000256" key="4">
    <source>
        <dbReference type="ARBA" id="ARBA00022729"/>
    </source>
</evidence>
<evidence type="ECO:0000256" key="5">
    <source>
        <dbReference type="ARBA" id="ARBA00022989"/>
    </source>
</evidence>
<name>A0A8C7RES3_ONCMY</name>
<keyword evidence="7" id="KW-1015">Disulfide bond</keyword>
<evidence type="ECO:0000256" key="3">
    <source>
        <dbReference type="ARBA" id="ARBA00022692"/>
    </source>
</evidence>
<dbReference type="Gene3D" id="2.60.40.10">
    <property type="entry name" value="Immunoglobulins"/>
    <property type="match status" value="1"/>
</dbReference>
<evidence type="ECO:0000256" key="10">
    <source>
        <dbReference type="ARBA" id="ARBA00023319"/>
    </source>
</evidence>
<keyword evidence="3" id="KW-0812">Transmembrane</keyword>
<dbReference type="Proteomes" id="UP000694395">
    <property type="component" value="Chromosome 32"/>
</dbReference>
<dbReference type="Pfam" id="PF07686">
    <property type="entry name" value="V-set"/>
    <property type="match status" value="1"/>
</dbReference>
<dbReference type="PANTHER" id="PTHR25466:SF11">
    <property type="entry name" value="GALECTIN 17-RELATED"/>
    <property type="match status" value="1"/>
</dbReference>
<feature type="signal peptide" evidence="11">
    <location>
        <begin position="1"/>
        <end position="24"/>
    </location>
</feature>
<protein>
    <recommendedName>
        <fullName evidence="12">Immunoglobulin V-set domain-containing protein</fullName>
    </recommendedName>
</protein>